<dbReference type="RefSeq" id="WP_330080448.1">
    <property type="nucleotide sequence ID" value="NZ_JAZDCU010000013.1"/>
</dbReference>
<evidence type="ECO:0000313" key="3">
    <source>
        <dbReference type="EMBL" id="MEE1868841.1"/>
    </source>
</evidence>
<keyword evidence="4" id="KW-1185">Reference proteome</keyword>
<feature type="chain" id="PRO_5044341946" evidence="2">
    <location>
        <begin position="27"/>
        <end position="413"/>
    </location>
</feature>
<reference evidence="3 4" key="1">
    <citation type="submission" date="2024-01" db="EMBL/GenBank/DDBJ databases">
        <title>Unpublished Manusciprt.</title>
        <authorList>
            <person name="Duman M."/>
            <person name="Valdes E.G."/>
            <person name="Ajmi N."/>
            <person name="Altun S."/>
            <person name="Saticioglu I.B."/>
        </authorList>
    </citation>
    <scope>NUCLEOTIDE SEQUENCE [LARGE SCALE GENOMIC DNA]</scope>
    <source>
        <strain evidence="3 4">120P</strain>
    </source>
</reference>
<sequence>MHLPRLNPGRFVTFISVWMIFSPAHASTPPIEQAQSDVRGYMQCVQDAYNADRWHSRTIDECRTQFPAVRSLRQGDYVAVTFTGEQNRLYEEARQRWIDFDKAVRVQILSKGLAEQFASANVTTAYSFDKLSRALDARFSELEAAPFSWYPAKKAPYRTAQGLTLEQVQQREKQQFITCLEKVVNAPGNLSITKTNFDHQARQCLQEISRFNLDGSNAIFQPETFQAITAQGWQVIAAQQSKAEEAERVRLAKEEAESWPSLIKALLGKIVVALLAIGGLYALWRAFLNAPASSTGSSRDNYGHSAGGGYSYSPTSDHRDTPSQSTERSSRAKPVDLGTFTLKHRKVGPLTTQHRCASCTHWRGERTPHPVTREWYVKHDTKGPCGHKHPGSPHGVKRDMEGFYCKDFQEGGF</sequence>
<proteinExistence type="predicted"/>
<protein>
    <submittedName>
        <fullName evidence="3">Uncharacterized protein</fullName>
    </submittedName>
</protein>
<organism evidence="3 4">
    <name type="scientific">Pseudomonas auratipiscis</name>
    <dbReference type="NCBI Taxonomy" id="3115853"/>
    <lineage>
        <taxon>Bacteria</taxon>
        <taxon>Pseudomonadati</taxon>
        <taxon>Pseudomonadota</taxon>
        <taxon>Gammaproteobacteria</taxon>
        <taxon>Pseudomonadales</taxon>
        <taxon>Pseudomonadaceae</taxon>
        <taxon>Pseudomonas</taxon>
    </lineage>
</organism>
<dbReference type="EMBL" id="JAZDQP010000016">
    <property type="protein sequence ID" value="MEE1868841.1"/>
    <property type="molecule type" value="Genomic_DNA"/>
</dbReference>
<feature type="signal peptide" evidence="2">
    <location>
        <begin position="1"/>
        <end position="26"/>
    </location>
</feature>
<evidence type="ECO:0000256" key="2">
    <source>
        <dbReference type="SAM" id="SignalP"/>
    </source>
</evidence>
<keyword evidence="2" id="KW-0732">Signal</keyword>
<gene>
    <name evidence="3" type="ORF">V0R53_20865</name>
</gene>
<comment type="caution">
    <text evidence="3">The sequence shown here is derived from an EMBL/GenBank/DDBJ whole genome shotgun (WGS) entry which is preliminary data.</text>
</comment>
<accession>A0AB35WVX8</accession>
<name>A0AB35WVX8_9PSED</name>
<evidence type="ECO:0000256" key="1">
    <source>
        <dbReference type="SAM" id="MobiDB-lite"/>
    </source>
</evidence>
<dbReference type="Proteomes" id="UP001307839">
    <property type="component" value="Unassembled WGS sequence"/>
</dbReference>
<evidence type="ECO:0000313" key="4">
    <source>
        <dbReference type="Proteomes" id="UP001307839"/>
    </source>
</evidence>
<dbReference type="AlphaFoldDB" id="A0AB35WVX8"/>
<feature type="region of interest" description="Disordered" evidence="1">
    <location>
        <begin position="294"/>
        <end position="336"/>
    </location>
</feature>